<dbReference type="AlphaFoldDB" id="A0AAW0PQZ4"/>
<dbReference type="GO" id="GO:0034198">
    <property type="term" value="P:cellular response to amino acid starvation"/>
    <property type="evidence" value="ECO:0007669"/>
    <property type="project" value="TreeGrafter"/>
</dbReference>
<organism evidence="2 3">
    <name type="scientific">Mugilogobius chulae</name>
    <name type="common">yellowstripe goby</name>
    <dbReference type="NCBI Taxonomy" id="88201"/>
    <lineage>
        <taxon>Eukaryota</taxon>
        <taxon>Metazoa</taxon>
        <taxon>Chordata</taxon>
        <taxon>Craniata</taxon>
        <taxon>Vertebrata</taxon>
        <taxon>Euteleostomi</taxon>
        <taxon>Actinopterygii</taxon>
        <taxon>Neopterygii</taxon>
        <taxon>Teleostei</taxon>
        <taxon>Neoteleostei</taxon>
        <taxon>Acanthomorphata</taxon>
        <taxon>Gobiaria</taxon>
        <taxon>Gobiiformes</taxon>
        <taxon>Gobioidei</taxon>
        <taxon>Gobiidae</taxon>
        <taxon>Gobionellinae</taxon>
        <taxon>Mugilogobius</taxon>
    </lineage>
</organism>
<dbReference type="Proteomes" id="UP001460270">
    <property type="component" value="Unassembled WGS sequence"/>
</dbReference>
<dbReference type="EMBL" id="JBBPFD010000003">
    <property type="protein sequence ID" value="KAK7933151.1"/>
    <property type="molecule type" value="Genomic_DNA"/>
</dbReference>
<keyword evidence="3" id="KW-1185">Reference proteome</keyword>
<evidence type="ECO:0000256" key="1">
    <source>
        <dbReference type="ARBA" id="ARBA00022737"/>
    </source>
</evidence>
<name>A0AAW0PQZ4_9GOBI</name>
<dbReference type="GO" id="GO:0006417">
    <property type="term" value="P:regulation of translation"/>
    <property type="evidence" value="ECO:0007669"/>
    <property type="project" value="TreeGrafter"/>
</dbReference>
<reference evidence="3" key="1">
    <citation type="submission" date="2024-04" db="EMBL/GenBank/DDBJ databases">
        <title>Salinicola lusitanus LLJ914,a marine bacterium isolated from the Okinawa Trough.</title>
        <authorList>
            <person name="Li J."/>
        </authorList>
    </citation>
    <scope>NUCLEOTIDE SEQUENCE [LARGE SCALE GENOMIC DNA]</scope>
</reference>
<dbReference type="PANTHER" id="PTHR23346">
    <property type="entry name" value="TRANSLATIONAL ACTIVATOR GCN1-RELATED"/>
    <property type="match status" value="1"/>
</dbReference>
<dbReference type="GO" id="GO:0005829">
    <property type="term" value="C:cytosol"/>
    <property type="evidence" value="ECO:0007669"/>
    <property type="project" value="TreeGrafter"/>
</dbReference>
<accession>A0AAW0PQZ4</accession>
<keyword evidence="1" id="KW-0677">Repeat</keyword>
<dbReference type="PANTHER" id="PTHR23346:SF7">
    <property type="entry name" value="STALLED RIBOSOME SENSOR GCN1"/>
    <property type="match status" value="1"/>
</dbReference>
<evidence type="ECO:0000313" key="2">
    <source>
        <dbReference type="EMBL" id="KAK7933151.1"/>
    </source>
</evidence>
<evidence type="ECO:0000313" key="3">
    <source>
        <dbReference type="Proteomes" id="UP001460270"/>
    </source>
</evidence>
<sequence>MTWTCPSHSLINSALCDITRDTLAQAADLVPLLLQTVEKAAAQSSQTALLAEGTTASVLLCRLSLLDSQPETKFANFWKLILDEKNPLFTTEKFLSQANDETLCTVLQLCERLFLDHAHRLSNSKSNMYHSATVAVLLSRSWRVRKRAQQTVKKLLSSLGGSSLAHGLLGELRAVINKHKVLPPDVLLSESGELTELGRSYVPPRVLLDALCTICCSAGQWGDPNEAQNLAMETVIISHHPSIVEARPGLWPVLLSSMNVKTEEFIERNLEALLPHLLEVNADNQAVKNAVGALSDLSPNKLLPRVIGHVIEGFSRPALLQVTRDEYNIMLTPAGELYDKSIIQSAKQEVKSKNIKRENKAYSFKDQIIEMEIEEEIRKKKGIKDEVQLTAKQKEMVQAQLEKEASIRKRLQEMDAELQSVVGLLEQFSKRILLRSHRSCQVSCRS</sequence>
<dbReference type="InterPro" id="IPR016024">
    <property type="entry name" value="ARM-type_fold"/>
</dbReference>
<proteinExistence type="predicted"/>
<comment type="caution">
    <text evidence="2">The sequence shown here is derived from an EMBL/GenBank/DDBJ whole genome shotgun (WGS) entry which is preliminary data.</text>
</comment>
<dbReference type="SUPFAM" id="SSF48371">
    <property type="entry name" value="ARM repeat"/>
    <property type="match status" value="1"/>
</dbReference>
<dbReference type="GO" id="GO:0019887">
    <property type="term" value="F:protein kinase regulator activity"/>
    <property type="evidence" value="ECO:0007669"/>
    <property type="project" value="TreeGrafter"/>
</dbReference>
<gene>
    <name evidence="2" type="ORF">WMY93_004047</name>
</gene>
<protein>
    <submittedName>
        <fullName evidence="2">Uncharacterized protein</fullName>
    </submittedName>
</protein>